<dbReference type="Proteomes" id="UP000247465">
    <property type="component" value="Chromosome"/>
</dbReference>
<proteinExistence type="inferred from homology"/>
<keyword evidence="4" id="KW-0862">Zinc</keyword>
<accession>A0A2Z4AEY6</accession>
<evidence type="ECO:0000256" key="1">
    <source>
        <dbReference type="ARBA" id="ARBA00001947"/>
    </source>
</evidence>
<dbReference type="SMART" id="SM00829">
    <property type="entry name" value="PKS_ER"/>
    <property type="match status" value="1"/>
</dbReference>
<dbReference type="InterPro" id="IPR036291">
    <property type="entry name" value="NAD(P)-bd_dom_sf"/>
</dbReference>
<dbReference type="KEGG" id="mtar:DF168_02128"/>
<dbReference type="PANTHER" id="PTHR43350">
    <property type="entry name" value="NAD-DEPENDENT ALCOHOL DEHYDROGENASE"/>
    <property type="match status" value="1"/>
</dbReference>
<dbReference type="InterPro" id="IPR013149">
    <property type="entry name" value="ADH-like_C"/>
</dbReference>
<dbReference type="EMBL" id="CP029803">
    <property type="protein sequence ID" value="AWT60903.1"/>
    <property type="molecule type" value="Genomic_DNA"/>
</dbReference>
<reference evidence="8 9" key="1">
    <citation type="submission" date="2018-06" db="EMBL/GenBank/DDBJ databases">
        <title>Draft Genome Sequence of a Novel Marine Bacterium Related to the Verrucomicrobia.</title>
        <authorList>
            <person name="Vosseberg J."/>
            <person name="Martijn J."/>
            <person name="Ettema T.J.G."/>
        </authorList>
    </citation>
    <scope>NUCLEOTIDE SEQUENCE [LARGE SCALE GENOMIC DNA]</scope>
    <source>
        <strain evidence="8">TARA_B100001123</strain>
    </source>
</reference>
<dbReference type="PANTHER" id="PTHR43350:SF2">
    <property type="entry name" value="GROES-LIKE ZINC-BINDING ALCOHOL DEHYDROGENASE FAMILY PROTEIN"/>
    <property type="match status" value="1"/>
</dbReference>
<protein>
    <submittedName>
        <fullName evidence="8">Erythritol/L-threitol dehydrogenase</fullName>
        <ecNumber evidence="8">1.1.1.-</ecNumber>
    </submittedName>
</protein>
<evidence type="ECO:0000256" key="4">
    <source>
        <dbReference type="ARBA" id="ARBA00022833"/>
    </source>
</evidence>
<dbReference type="AlphaFoldDB" id="A0A2Z4AEY6"/>
<feature type="domain" description="Enoyl reductase (ER)" evidence="7">
    <location>
        <begin position="8"/>
        <end position="338"/>
    </location>
</feature>
<dbReference type="EC" id="1.1.1.-" evidence="8"/>
<keyword evidence="6" id="KW-0812">Transmembrane</keyword>
<sequence>MKIAILHGPRDLRLEDHPLDTHNLKPNEIWAKTEISAFKIGTDRGNYEGAEQVPGAPDYPRWVGDSNLAVVRGIGSQVTRVKVGDRIVTRQAHQSEYVISEAASLVKVPPGVDSENAVYAHLYALSAHCYHKAQFRPSENVAVVGVGVLGLGAIALGPLFGARVVALANSPLRLEMAEQMGAHAGFLTDDPCLSQKLSKFSRGRGIDLVILTANPWPAFKTSLQIVRPNGRVSIVSLLGRGEPPLDFNPLPMELFYNKGISLIAVCGPDGDLYPSAFEPSRDASIVAQYRDMDRTAEHILDLMADGNLYPKRLITHRLHYTEMIKAYEMADRREKSMLGVTFNWKEQ</sequence>
<evidence type="ECO:0000256" key="5">
    <source>
        <dbReference type="ARBA" id="ARBA00023002"/>
    </source>
</evidence>
<evidence type="ECO:0000313" key="8">
    <source>
        <dbReference type="EMBL" id="AWT60903.1"/>
    </source>
</evidence>
<dbReference type="SUPFAM" id="SSF50129">
    <property type="entry name" value="GroES-like"/>
    <property type="match status" value="1"/>
</dbReference>
<comment type="similarity">
    <text evidence="2">Belongs to the zinc-containing alcohol dehydrogenase family.</text>
</comment>
<dbReference type="GO" id="GO:0046872">
    <property type="term" value="F:metal ion binding"/>
    <property type="evidence" value="ECO:0007669"/>
    <property type="project" value="UniProtKB-KW"/>
</dbReference>
<dbReference type="GO" id="GO:0016491">
    <property type="term" value="F:oxidoreductase activity"/>
    <property type="evidence" value="ECO:0007669"/>
    <property type="project" value="UniProtKB-KW"/>
</dbReference>
<keyword evidence="6" id="KW-0472">Membrane</keyword>
<feature type="transmembrane region" description="Helical" evidence="6">
    <location>
        <begin position="141"/>
        <end position="161"/>
    </location>
</feature>
<evidence type="ECO:0000313" key="9">
    <source>
        <dbReference type="Proteomes" id="UP000247465"/>
    </source>
</evidence>
<organism evidence="8 9">
    <name type="scientific">Candidatus Moanibacter tarae</name>
    <dbReference type="NCBI Taxonomy" id="2200854"/>
    <lineage>
        <taxon>Bacteria</taxon>
        <taxon>Pseudomonadati</taxon>
        <taxon>Verrucomicrobiota</taxon>
        <taxon>Opitutia</taxon>
        <taxon>Puniceicoccales</taxon>
        <taxon>Puniceicoccales incertae sedis</taxon>
        <taxon>Candidatus Moanibacter</taxon>
    </lineage>
</organism>
<comment type="cofactor">
    <cofactor evidence="1">
        <name>Zn(2+)</name>
        <dbReference type="ChEBI" id="CHEBI:29105"/>
    </cofactor>
</comment>
<evidence type="ECO:0000256" key="6">
    <source>
        <dbReference type="SAM" id="Phobius"/>
    </source>
</evidence>
<evidence type="ECO:0000256" key="2">
    <source>
        <dbReference type="ARBA" id="ARBA00008072"/>
    </source>
</evidence>
<dbReference type="InterPro" id="IPR020843">
    <property type="entry name" value="ER"/>
</dbReference>
<keyword evidence="6" id="KW-1133">Transmembrane helix</keyword>
<dbReference type="Gene3D" id="3.90.180.10">
    <property type="entry name" value="Medium-chain alcohol dehydrogenases, catalytic domain"/>
    <property type="match status" value="2"/>
</dbReference>
<dbReference type="SUPFAM" id="SSF51735">
    <property type="entry name" value="NAD(P)-binding Rossmann-fold domains"/>
    <property type="match status" value="1"/>
</dbReference>
<dbReference type="InterPro" id="IPR011032">
    <property type="entry name" value="GroES-like_sf"/>
</dbReference>
<evidence type="ECO:0000256" key="3">
    <source>
        <dbReference type="ARBA" id="ARBA00022723"/>
    </source>
</evidence>
<dbReference type="Gene3D" id="3.40.50.720">
    <property type="entry name" value="NAD(P)-binding Rossmann-like Domain"/>
    <property type="match status" value="1"/>
</dbReference>
<dbReference type="Pfam" id="PF00107">
    <property type="entry name" value="ADH_zinc_N"/>
    <property type="match status" value="1"/>
</dbReference>
<evidence type="ECO:0000259" key="7">
    <source>
        <dbReference type="SMART" id="SM00829"/>
    </source>
</evidence>
<keyword evidence="3" id="KW-0479">Metal-binding</keyword>
<name>A0A2Z4AEY6_9BACT</name>
<keyword evidence="5 8" id="KW-0560">Oxidoreductase</keyword>
<gene>
    <name evidence="8" type="primary">eltD</name>
    <name evidence="8" type="ORF">DF168_02128</name>
</gene>